<sequence>MEKIIAKFKEYALSNNWMVLAEIKAPQYSIDWITPQGNHVSIQEYFDHPDELWLYGVCIYPE</sequence>
<evidence type="ECO:0000313" key="1">
    <source>
        <dbReference type="EMBL" id="QJA59382.1"/>
    </source>
</evidence>
<accession>A0A6M3KH97</accession>
<name>A0A6M3KH97_9ZZZZ</name>
<evidence type="ECO:0000313" key="2">
    <source>
        <dbReference type="EMBL" id="QJA81011.1"/>
    </source>
</evidence>
<reference evidence="2" key="1">
    <citation type="submission" date="2020-03" db="EMBL/GenBank/DDBJ databases">
        <title>The deep terrestrial virosphere.</title>
        <authorList>
            <person name="Holmfeldt K."/>
            <person name="Nilsson E."/>
            <person name="Simone D."/>
            <person name="Lopez-Fernandez M."/>
            <person name="Wu X."/>
            <person name="de Brujin I."/>
            <person name="Lundin D."/>
            <person name="Andersson A."/>
            <person name="Bertilsson S."/>
            <person name="Dopson M."/>
        </authorList>
    </citation>
    <scope>NUCLEOTIDE SEQUENCE</scope>
    <source>
        <strain evidence="2">MM415A00606</strain>
        <strain evidence="1">MM415B01303</strain>
    </source>
</reference>
<gene>
    <name evidence="2" type="ORF">MM415A00606_0012</name>
    <name evidence="1" type="ORF">MM415B01303_0017</name>
</gene>
<protein>
    <submittedName>
        <fullName evidence="2">Uncharacterized protein</fullName>
    </submittedName>
</protein>
<dbReference type="EMBL" id="MT142444">
    <property type="protein sequence ID" value="QJA81011.1"/>
    <property type="molecule type" value="Genomic_DNA"/>
</dbReference>
<proteinExistence type="predicted"/>
<dbReference type="AlphaFoldDB" id="A0A6M3KH97"/>
<dbReference type="EMBL" id="MT141367">
    <property type="protein sequence ID" value="QJA59382.1"/>
    <property type="molecule type" value="Genomic_DNA"/>
</dbReference>
<organism evidence="2">
    <name type="scientific">viral metagenome</name>
    <dbReference type="NCBI Taxonomy" id="1070528"/>
    <lineage>
        <taxon>unclassified sequences</taxon>
        <taxon>metagenomes</taxon>
        <taxon>organismal metagenomes</taxon>
    </lineage>
</organism>